<dbReference type="OrthoDB" id="2178557at2"/>
<gene>
    <name evidence="2" type="ORF">RV14_GL002162</name>
</gene>
<dbReference type="RefSeq" id="WP_071855168.1">
    <property type="nucleotide sequence ID" value="NZ_JXLB01000007.1"/>
</dbReference>
<sequence length="574" mass="64306">MNSLKKFPFATQFIIIASLGIVGLFACSSHAAAANYPDNQTADILDGHVQAAISYKKNNSPNYTAIGDTVTVTTTLEKLDNGVLPPIFNQSSMLILFPDETQGLKLEGEPSFVYTKGILSDQGKFVDPSKQLCHDIFWAFNTEAKMMYQDTLSYNGRMTQLPITNQYEDGPYDDTYSLTNILVDKGDKIVLSYKATVTEAALKNKEFILHTGIYDSTQGDFDWNHFLTTKMPAIQSLSVAFDAASKNKVIELTDASSYQTCLTGTWSGSIDDLHPTLSINQQSVTIPVNSFKPNKTFSIPIDLTNYGVIGQNKIHIELKDSNHQVATDDAVVTLVQTDQPPQLKLSTAIANQTIQLTPNILTFKIDGQYKDDSLTEKIYYNLNGLSHQLGKTLNNQNKGKWTDFSQEMPLNELKYGENTIQLYVVDTKGQKSNVETFILQLTKGSVHFKKVDTEVNFPNSVISGQRLYSFPQKPVEISIEDTTRSPGHWQLTVHQITPFKNEKRKLPASLYYQDNLNKLTITANDPVILPVLRENATNYRLQQDQTHQFGLMILPNAYTGEYESKLEWTLIEAP</sequence>
<evidence type="ECO:0000313" key="2">
    <source>
        <dbReference type="EMBL" id="OJG82870.1"/>
    </source>
</evidence>
<keyword evidence="3" id="KW-1185">Reference proteome</keyword>
<proteinExistence type="predicted"/>
<feature type="signal peptide" evidence="1">
    <location>
        <begin position="1"/>
        <end position="33"/>
    </location>
</feature>
<reference evidence="2 3" key="1">
    <citation type="submission" date="2014-12" db="EMBL/GenBank/DDBJ databases">
        <title>Draft genome sequences of 29 type strains of Enterococci.</title>
        <authorList>
            <person name="Zhong Z."/>
            <person name="Sun Z."/>
            <person name="Liu W."/>
            <person name="Zhang W."/>
            <person name="Zhang H."/>
        </authorList>
    </citation>
    <scope>NUCLEOTIDE SEQUENCE [LARGE SCALE GENOMIC DNA]</scope>
    <source>
        <strain evidence="2 3">DSM 15687</strain>
    </source>
</reference>
<keyword evidence="1" id="KW-0732">Signal</keyword>
<dbReference type="AlphaFoldDB" id="A0A1L8WPB6"/>
<dbReference type="Proteomes" id="UP000182152">
    <property type="component" value="Unassembled WGS sequence"/>
</dbReference>
<dbReference type="PROSITE" id="PS51257">
    <property type="entry name" value="PROKAR_LIPOPROTEIN"/>
    <property type="match status" value="1"/>
</dbReference>
<accession>A0A1L8WPB6</accession>
<organism evidence="2 3">
    <name type="scientific">Enterococcus ratti</name>
    <dbReference type="NCBI Taxonomy" id="150033"/>
    <lineage>
        <taxon>Bacteria</taxon>
        <taxon>Bacillati</taxon>
        <taxon>Bacillota</taxon>
        <taxon>Bacilli</taxon>
        <taxon>Lactobacillales</taxon>
        <taxon>Enterococcaceae</taxon>
        <taxon>Enterococcus</taxon>
    </lineage>
</organism>
<evidence type="ECO:0000313" key="3">
    <source>
        <dbReference type="Proteomes" id="UP000182152"/>
    </source>
</evidence>
<protein>
    <recommendedName>
        <fullName evidence="4">Extracellular protein</fullName>
    </recommendedName>
</protein>
<comment type="caution">
    <text evidence="2">The sequence shown here is derived from an EMBL/GenBank/DDBJ whole genome shotgun (WGS) entry which is preliminary data.</text>
</comment>
<dbReference type="STRING" id="150033.RV14_GL002162"/>
<dbReference type="EMBL" id="JXLB01000007">
    <property type="protein sequence ID" value="OJG82870.1"/>
    <property type="molecule type" value="Genomic_DNA"/>
</dbReference>
<feature type="chain" id="PRO_5009881971" description="Extracellular protein" evidence="1">
    <location>
        <begin position="34"/>
        <end position="574"/>
    </location>
</feature>
<name>A0A1L8WPB6_9ENTE</name>
<evidence type="ECO:0000256" key="1">
    <source>
        <dbReference type="SAM" id="SignalP"/>
    </source>
</evidence>
<evidence type="ECO:0008006" key="4">
    <source>
        <dbReference type="Google" id="ProtNLM"/>
    </source>
</evidence>